<organism evidence="3 4">
    <name type="scientific">Caerostris extrusa</name>
    <name type="common">Bark spider</name>
    <name type="synonym">Caerostris bankana</name>
    <dbReference type="NCBI Taxonomy" id="172846"/>
    <lineage>
        <taxon>Eukaryota</taxon>
        <taxon>Metazoa</taxon>
        <taxon>Ecdysozoa</taxon>
        <taxon>Arthropoda</taxon>
        <taxon>Chelicerata</taxon>
        <taxon>Arachnida</taxon>
        <taxon>Araneae</taxon>
        <taxon>Araneomorphae</taxon>
        <taxon>Entelegynae</taxon>
        <taxon>Araneoidea</taxon>
        <taxon>Araneidae</taxon>
        <taxon>Caerostris</taxon>
    </lineage>
</organism>
<feature type="signal peptide" evidence="2">
    <location>
        <begin position="1"/>
        <end position="22"/>
    </location>
</feature>
<evidence type="ECO:0000313" key="4">
    <source>
        <dbReference type="Proteomes" id="UP001054945"/>
    </source>
</evidence>
<feature type="region of interest" description="Disordered" evidence="1">
    <location>
        <begin position="70"/>
        <end position="99"/>
    </location>
</feature>
<dbReference type="Proteomes" id="UP001054945">
    <property type="component" value="Unassembled WGS sequence"/>
</dbReference>
<protein>
    <submittedName>
        <fullName evidence="3">Uncharacterized protein</fullName>
    </submittedName>
</protein>
<name>A0AAV4Q723_CAEEX</name>
<dbReference type="AlphaFoldDB" id="A0AAV4Q723"/>
<gene>
    <name evidence="3" type="primary">AVEN_17239_1</name>
    <name evidence="3" type="ORF">CEXT_197921</name>
</gene>
<reference evidence="3 4" key="1">
    <citation type="submission" date="2021-06" db="EMBL/GenBank/DDBJ databases">
        <title>Caerostris extrusa draft genome.</title>
        <authorList>
            <person name="Kono N."/>
            <person name="Arakawa K."/>
        </authorList>
    </citation>
    <scope>NUCLEOTIDE SEQUENCE [LARGE SCALE GENOMIC DNA]</scope>
</reference>
<feature type="chain" id="PRO_5043674610" evidence="2">
    <location>
        <begin position="23"/>
        <end position="99"/>
    </location>
</feature>
<evidence type="ECO:0000256" key="1">
    <source>
        <dbReference type="SAM" id="MobiDB-lite"/>
    </source>
</evidence>
<keyword evidence="4" id="KW-1185">Reference proteome</keyword>
<evidence type="ECO:0000313" key="3">
    <source>
        <dbReference type="EMBL" id="GIY04206.1"/>
    </source>
</evidence>
<feature type="compositionally biased region" description="Basic and acidic residues" evidence="1">
    <location>
        <begin position="70"/>
        <end position="92"/>
    </location>
</feature>
<dbReference type="EMBL" id="BPLR01005685">
    <property type="protein sequence ID" value="GIY04206.1"/>
    <property type="molecule type" value="Genomic_DNA"/>
</dbReference>
<keyword evidence="2" id="KW-0732">Signal</keyword>
<sequence>MSAISWLLLLMMALVQLNPAKSRNPLQSFSLYKRPLDDAAVEKEMLPYVPSYDRPNMMNNYLAFLSHLAKKDSSTKDRTSPDKHSPKRDNRKFQTQGWR</sequence>
<comment type="caution">
    <text evidence="3">The sequence shown here is derived from an EMBL/GenBank/DDBJ whole genome shotgun (WGS) entry which is preliminary data.</text>
</comment>
<accession>A0AAV4Q723</accession>
<proteinExistence type="predicted"/>
<evidence type="ECO:0000256" key="2">
    <source>
        <dbReference type="SAM" id="SignalP"/>
    </source>
</evidence>